<name>A0ACB9JMU8_9ASTR</name>
<gene>
    <name evidence="1" type="ORF">L1987_09231</name>
</gene>
<reference evidence="2" key="1">
    <citation type="journal article" date="2022" name="Mol. Ecol. Resour.">
        <title>The genomes of chicory, endive, great burdock and yacon provide insights into Asteraceae palaeo-polyploidization history and plant inulin production.</title>
        <authorList>
            <person name="Fan W."/>
            <person name="Wang S."/>
            <person name="Wang H."/>
            <person name="Wang A."/>
            <person name="Jiang F."/>
            <person name="Liu H."/>
            <person name="Zhao H."/>
            <person name="Xu D."/>
            <person name="Zhang Y."/>
        </authorList>
    </citation>
    <scope>NUCLEOTIDE SEQUENCE [LARGE SCALE GENOMIC DNA]</scope>
    <source>
        <strain evidence="2">cv. Yunnan</strain>
    </source>
</reference>
<comment type="caution">
    <text evidence="1">The sequence shown here is derived from an EMBL/GenBank/DDBJ whole genome shotgun (WGS) entry which is preliminary data.</text>
</comment>
<proteinExistence type="predicted"/>
<organism evidence="1 2">
    <name type="scientific">Smallanthus sonchifolius</name>
    <dbReference type="NCBI Taxonomy" id="185202"/>
    <lineage>
        <taxon>Eukaryota</taxon>
        <taxon>Viridiplantae</taxon>
        <taxon>Streptophyta</taxon>
        <taxon>Embryophyta</taxon>
        <taxon>Tracheophyta</taxon>
        <taxon>Spermatophyta</taxon>
        <taxon>Magnoliopsida</taxon>
        <taxon>eudicotyledons</taxon>
        <taxon>Gunneridae</taxon>
        <taxon>Pentapetalae</taxon>
        <taxon>asterids</taxon>
        <taxon>campanulids</taxon>
        <taxon>Asterales</taxon>
        <taxon>Asteraceae</taxon>
        <taxon>Asteroideae</taxon>
        <taxon>Heliantheae alliance</taxon>
        <taxon>Millerieae</taxon>
        <taxon>Smallanthus</taxon>
    </lineage>
</organism>
<sequence>MDRDYGSYSDEYSFDLWGYHEEIWCEIFGGPHYTLDCYQFPGYPARRYEDPIFGPVGDLDELETLFFEGSTVVIKGELHQKGVVQTDGFTNKPMTMVTPDPPLCTKKSRPAIGHDHDSSYESSEQREKARHFTDQPTWKARHRSTKHGKSTLSCRDDRLLRYIMYLRYSERVLDRADWGYGLERLRRGRALTWRDRVSGLGLPVVGHSGTMGLDFGLGAMAGNRDHPYLEFDLNKHEYEARLDYVELVMEFFSTYEFDYPCADLEQPDTIRFRLGGEWRVMSVARFGRLLGLYTRQERQTELFTKGITEFPTEEDKDQFWHEFGFGMYDPSLTKASSLRDPLHCVLHRCIVYSISGRGQGETVVNLRELFYQFCLVRPRTCNLAHSIAGYLVNSSGRDVTSAICGGHSVTKLARYFQLLTDDLIGDLTFVVETVVMTVHTLRNMHVARRGAGGIRLAEAEAVAAAHQAHAAQQGHEHQEPDQPPPPSPPPPPPAIVIPHDLFMRYWTWQYEVQCAAAAAGGAPYVVPLPFFMQPEQQPDQPPPSPPHHQPPPSPPHHQSPPPSPPAA</sequence>
<protein>
    <submittedName>
        <fullName evidence="1">Uncharacterized protein</fullName>
    </submittedName>
</protein>
<reference evidence="1 2" key="2">
    <citation type="journal article" date="2022" name="Mol. Ecol. Resour.">
        <title>The genomes of chicory, endive, great burdock and yacon provide insights into Asteraceae paleo-polyploidization history and plant inulin production.</title>
        <authorList>
            <person name="Fan W."/>
            <person name="Wang S."/>
            <person name="Wang H."/>
            <person name="Wang A."/>
            <person name="Jiang F."/>
            <person name="Liu H."/>
            <person name="Zhao H."/>
            <person name="Xu D."/>
            <person name="Zhang Y."/>
        </authorList>
    </citation>
    <scope>NUCLEOTIDE SEQUENCE [LARGE SCALE GENOMIC DNA]</scope>
    <source>
        <strain evidence="2">cv. Yunnan</strain>
        <tissue evidence="1">Leaves</tissue>
    </source>
</reference>
<dbReference type="Proteomes" id="UP001056120">
    <property type="component" value="Linkage Group LG03"/>
</dbReference>
<accession>A0ACB9JMU8</accession>
<dbReference type="EMBL" id="CM042020">
    <property type="protein sequence ID" value="KAI3821662.1"/>
    <property type="molecule type" value="Genomic_DNA"/>
</dbReference>
<evidence type="ECO:0000313" key="2">
    <source>
        <dbReference type="Proteomes" id="UP001056120"/>
    </source>
</evidence>
<evidence type="ECO:0000313" key="1">
    <source>
        <dbReference type="EMBL" id="KAI3821662.1"/>
    </source>
</evidence>
<keyword evidence="2" id="KW-1185">Reference proteome</keyword>